<evidence type="ECO:0000256" key="1">
    <source>
        <dbReference type="SAM" id="Coils"/>
    </source>
</evidence>
<accession>F6DN37</accession>
<dbReference type="OrthoDB" id="1787381at2"/>
<name>F6DN37_DESRL</name>
<dbReference type="HOGENOM" id="CLU_130845_0_0_9"/>
<keyword evidence="1" id="KW-0175">Coiled coil</keyword>
<dbReference type="EMBL" id="CP002780">
    <property type="protein sequence ID" value="AEG60626.1"/>
    <property type="molecule type" value="Genomic_DNA"/>
</dbReference>
<dbReference type="KEGG" id="dru:Desru_2384"/>
<evidence type="ECO:0000313" key="3">
    <source>
        <dbReference type="Proteomes" id="UP000009234"/>
    </source>
</evidence>
<reference evidence="3" key="1">
    <citation type="submission" date="2011-05" db="EMBL/GenBank/DDBJ databases">
        <title>Complete sequence of Desulfotomaculum ruminis DSM 2154.</title>
        <authorList>
            <person name="Lucas S."/>
            <person name="Copeland A."/>
            <person name="Lapidus A."/>
            <person name="Cheng J.-F."/>
            <person name="Goodwin L."/>
            <person name="Pitluck S."/>
            <person name="Lu M."/>
            <person name="Detter J.C."/>
            <person name="Han C."/>
            <person name="Tapia R."/>
            <person name="Land M."/>
            <person name="Hauser L."/>
            <person name="Kyrpides N."/>
            <person name="Ivanova N."/>
            <person name="Mikhailova N."/>
            <person name="Pagani I."/>
            <person name="Stams A.J.M."/>
            <person name="Plugge C.M."/>
            <person name="Muyzer G."/>
            <person name="Kuever J."/>
            <person name="Parshina S.N."/>
            <person name="Ivanova A.E."/>
            <person name="Nazina T.N."/>
            <person name="Brambilla E."/>
            <person name="Spring S."/>
            <person name="Klenk H.-P."/>
            <person name="Woyke T."/>
        </authorList>
    </citation>
    <scope>NUCLEOTIDE SEQUENCE [LARGE SCALE GENOMIC DNA]</scope>
    <source>
        <strain evidence="3">ATCC 23193 / DSM 2154 / NCIB 8452 / DL</strain>
    </source>
</reference>
<sequence>MSEERLERMENLLLDLVKMVGANNTAVKDLKGDMDGVKSEVAGLKTEVAGLKLDVTELKSDVSVLKTDVAELKTDVTGLKLDVAELKSDVSALKRDVSELKIDVRELIRNQEIFREELFTQSARLDEYFKDLSEKLSDVALNANYAVSMVVKHDKEIFAIKERLSL</sequence>
<reference evidence="2 3" key="2">
    <citation type="journal article" date="2012" name="Stand. Genomic Sci.">
        <title>Complete genome sequence of the sulfate-reducing firmicute Desulfotomaculum ruminis type strain (DL(T)).</title>
        <authorList>
            <person name="Spring S."/>
            <person name="Visser M."/>
            <person name="Lu M."/>
            <person name="Copeland A."/>
            <person name="Lapidus A."/>
            <person name="Lucas S."/>
            <person name="Cheng J.F."/>
            <person name="Han C."/>
            <person name="Tapia R."/>
            <person name="Goodwin L.A."/>
            <person name="Pitluck S."/>
            <person name="Ivanova N."/>
            <person name="Land M."/>
            <person name="Hauser L."/>
            <person name="Larimer F."/>
            <person name="Rohde M."/>
            <person name="Goker M."/>
            <person name="Detter J.C."/>
            <person name="Kyrpides N.C."/>
            <person name="Woyke T."/>
            <person name="Schaap P.J."/>
            <person name="Plugge C.M."/>
            <person name="Muyzer G."/>
            <person name="Kuever J."/>
            <person name="Pereira I.A."/>
            <person name="Parshina S.N."/>
            <person name="Bernier-Latmani R."/>
            <person name="Stams A.J."/>
            <person name="Klenk H.P."/>
        </authorList>
    </citation>
    <scope>NUCLEOTIDE SEQUENCE [LARGE SCALE GENOMIC DNA]</scope>
    <source>
        <strain evidence="3">ATCC 23193 / DSM 2154 / NCIB 8452 / DL</strain>
    </source>
</reference>
<keyword evidence="3" id="KW-1185">Reference proteome</keyword>
<dbReference type="AlphaFoldDB" id="F6DN37"/>
<dbReference type="eggNOG" id="COG1196">
    <property type="taxonomic scope" value="Bacteria"/>
</dbReference>
<protein>
    <submittedName>
        <fullName evidence="2">Uncharacterized protein</fullName>
    </submittedName>
</protein>
<dbReference type="STRING" id="696281.Desru_2384"/>
<feature type="coiled-coil region" evidence="1">
    <location>
        <begin position="27"/>
        <end position="117"/>
    </location>
</feature>
<gene>
    <name evidence="2" type="ordered locus">Desru_2384</name>
</gene>
<dbReference type="Gene3D" id="1.20.5.170">
    <property type="match status" value="2"/>
</dbReference>
<evidence type="ECO:0000313" key="2">
    <source>
        <dbReference type="EMBL" id="AEG60626.1"/>
    </source>
</evidence>
<dbReference type="RefSeq" id="WP_013842382.1">
    <property type="nucleotide sequence ID" value="NC_015589.1"/>
</dbReference>
<organism evidence="2 3">
    <name type="scientific">Desulforamulus ruminis (strain ATCC 23193 / DSM 2154 / NCIMB 8452 / DL)</name>
    <name type="common">Desulfotomaculum ruminis</name>
    <dbReference type="NCBI Taxonomy" id="696281"/>
    <lineage>
        <taxon>Bacteria</taxon>
        <taxon>Bacillati</taxon>
        <taxon>Bacillota</taxon>
        <taxon>Clostridia</taxon>
        <taxon>Eubacteriales</taxon>
        <taxon>Peptococcaceae</taxon>
        <taxon>Desulforamulus</taxon>
    </lineage>
</organism>
<dbReference type="SUPFAM" id="SSF57997">
    <property type="entry name" value="Tropomyosin"/>
    <property type="match status" value="1"/>
</dbReference>
<dbReference type="Proteomes" id="UP000009234">
    <property type="component" value="Chromosome"/>
</dbReference>
<proteinExistence type="predicted"/>